<comment type="caution">
    <text evidence="2">The sequence shown here is derived from an EMBL/GenBank/DDBJ whole genome shotgun (WGS) entry which is preliminary data.</text>
</comment>
<name>A0A6A4L8B8_9ERIC</name>
<evidence type="ECO:0000313" key="2">
    <source>
        <dbReference type="EMBL" id="KAE9453712.1"/>
    </source>
</evidence>
<feature type="region of interest" description="Disordered" evidence="1">
    <location>
        <begin position="1"/>
        <end position="27"/>
    </location>
</feature>
<evidence type="ECO:0000256" key="1">
    <source>
        <dbReference type="SAM" id="MobiDB-lite"/>
    </source>
</evidence>
<dbReference type="EMBL" id="QEFC01002160">
    <property type="protein sequence ID" value="KAE9453712.1"/>
    <property type="molecule type" value="Genomic_DNA"/>
</dbReference>
<sequence>MARRAGGECIQQRSPKRADDFDQPSSASQELHVLAVDDSHVDRKESSHLREIPVVIMSSENILARIDSRHNLAWESGINYIIIPHAMSIATVASISFKNGTNCQALD</sequence>
<keyword evidence="3" id="KW-1185">Reference proteome</keyword>
<feature type="non-terminal residue" evidence="2">
    <location>
        <position position="1"/>
    </location>
</feature>
<dbReference type="OrthoDB" id="60033at2759"/>
<accession>A0A6A4L8B8</accession>
<protein>
    <submittedName>
        <fullName evidence="2">Uncharacterized protein</fullName>
    </submittedName>
</protein>
<organism evidence="2 3">
    <name type="scientific">Rhododendron williamsianum</name>
    <dbReference type="NCBI Taxonomy" id="262921"/>
    <lineage>
        <taxon>Eukaryota</taxon>
        <taxon>Viridiplantae</taxon>
        <taxon>Streptophyta</taxon>
        <taxon>Embryophyta</taxon>
        <taxon>Tracheophyta</taxon>
        <taxon>Spermatophyta</taxon>
        <taxon>Magnoliopsida</taxon>
        <taxon>eudicotyledons</taxon>
        <taxon>Gunneridae</taxon>
        <taxon>Pentapetalae</taxon>
        <taxon>asterids</taxon>
        <taxon>Ericales</taxon>
        <taxon>Ericaceae</taxon>
        <taxon>Ericoideae</taxon>
        <taxon>Rhodoreae</taxon>
        <taxon>Rhododendron</taxon>
    </lineage>
</organism>
<dbReference type="Proteomes" id="UP000428333">
    <property type="component" value="Linkage Group LG08"/>
</dbReference>
<gene>
    <name evidence="2" type="ORF">C3L33_14318</name>
</gene>
<evidence type="ECO:0000313" key="3">
    <source>
        <dbReference type="Proteomes" id="UP000428333"/>
    </source>
</evidence>
<reference evidence="2 3" key="1">
    <citation type="journal article" date="2019" name="Genome Biol. Evol.">
        <title>The Rhododendron genome and chromosomal organization provide insight into shared whole-genome duplications across the heath family (Ericaceae).</title>
        <authorList>
            <person name="Soza V.L."/>
            <person name="Lindsley D."/>
            <person name="Waalkes A."/>
            <person name="Ramage E."/>
            <person name="Patwardhan R.P."/>
            <person name="Burton J.N."/>
            <person name="Adey A."/>
            <person name="Kumar A."/>
            <person name="Qiu R."/>
            <person name="Shendure J."/>
            <person name="Hall B."/>
        </authorList>
    </citation>
    <scope>NUCLEOTIDE SEQUENCE [LARGE SCALE GENOMIC DNA]</scope>
    <source>
        <strain evidence="2">RSF 1966-606</strain>
    </source>
</reference>
<proteinExistence type="predicted"/>
<dbReference type="AlphaFoldDB" id="A0A6A4L8B8"/>